<dbReference type="RefSeq" id="WP_046277492.1">
    <property type="nucleotide sequence ID" value="NZ_LATL02000086.1"/>
</dbReference>
<dbReference type="Proteomes" id="UP000033607">
    <property type="component" value="Unassembled WGS sequence"/>
</dbReference>
<dbReference type="OrthoDB" id="573886at2"/>
<sequence>MAETTEPQAFNVEGTPESETSVTTQELEEVIAEFEKYRERLVNEMTITAQKAKLPKKKAMAQIEPELAKIDAALQHLRTQQAALDS</sequence>
<comment type="caution">
    <text evidence="2">The sequence shown here is derived from an EMBL/GenBank/DDBJ whole genome shotgun (WGS) entry which is preliminary data.</text>
</comment>
<organism evidence="2 3">
    <name type="scientific">Limnoraphis robusta CS-951</name>
    <dbReference type="NCBI Taxonomy" id="1637645"/>
    <lineage>
        <taxon>Bacteria</taxon>
        <taxon>Bacillati</taxon>
        <taxon>Cyanobacteriota</taxon>
        <taxon>Cyanophyceae</taxon>
        <taxon>Oscillatoriophycideae</taxon>
        <taxon>Oscillatoriales</taxon>
        <taxon>Sirenicapillariaceae</taxon>
        <taxon>Limnoraphis</taxon>
    </lineage>
</organism>
<evidence type="ECO:0000256" key="1">
    <source>
        <dbReference type="SAM" id="MobiDB-lite"/>
    </source>
</evidence>
<evidence type="ECO:0000313" key="3">
    <source>
        <dbReference type="Proteomes" id="UP000033607"/>
    </source>
</evidence>
<proteinExistence type="predicted"/>
<feature type="region of interest" description="Disordered" evidence="1">
    <location>
        <begin position="1"/>
        <end position="24"/>
    </location>
</feature>
<accession>A0A0F5YJZ6</accession>
<name>A0A0F5YJZ6_9CYAN</name>
<evidence type="ECO:0000313" key="2">
    <source>
        <dbReference type="EMBL" id="KKD39073.1"/>
    </source>
</evidence>
<dbReference type="EMBL" id="LATL02000086">
    <property type="protein sequence ID" value="KKD39073.1"/>
    <property type="molecule type" value="Genomic_DNA"/>
</dbReference>
<gene>
    <name evidence="2" type="ORF">WN50_05415</name>
</gene>
<dbReference type="AlphaFoldDB" id="A0A0F5YJZ6"/>
<reference evidence="2 3" key="1">
    <citation type="submission" date="2015-06" db="EMBL/GenBank/DDBJ databases">
        <title>Draft genome assembly of filamentous brackish cyanobacterium Limnoraphis robusta strain CS-951.</title>
        <authorList>
            <person name="Willis A."/>
            <person name="Parks M."/>
            <person name="Burford M.A."/>
        </authorList>
    </citation>
    <scope>NUCLEOTIDE SEQUENCE [LARGE SCALE GENOMIC DNA]</scope>
    <source>
        <strain evidence="2 3">CS-951</strain>
    </source>
</reference>
<dbReference type="PATRIC" id="fig|1637645.4.peg.1731"/>
<protein>
    <submittedName>
        <fullName evidence="2">Uncharacterized protein</fullName>
    </submittedName>
</protein>